<dbReference type="AlphaFoldDB" id="A0A1I5V5G1"/>
<accession>A0A1I5V5G1</accession>
<reference evidence="2" key="1">
    <citation type="submission" date="2016-10" db="EMBL/GenBank/DDBJ databases">
        <authorList>
            <person name="Varghese N."/>
            <person name="Submissions S."/>
        </authorList>
    </citation>
    <scope>NUCLEOTIDE SEQUENCE [LARGE SCALE GENOMIC DNA]</scope>
    <source>
        <strain evidence="2">JCM 18195</strain>
    </source>
</reference>
<dbReference type="OrthoDB" id="3837964at2"/>
<name>A0A1I5V5G1_9GAMM</name>
<gene>
    <name evidence="1" type="ORF">SAMN05216229_1102</name>
</gene>
<evidence type="ECO:0000313" key="1">
    <source>
        <dbReference type="EMBL" id="SFQ02774.1"/>
    </source>
</evidence>
<evidence type="ECO:0000313" key="2">
    <source>
        <dbReference type="Proteomes" id="UP000243084"/>
    </source>
</evidence>
<protein>
    <recommendedName>
        <fullName evidence="3">Restriction endonuclease</fullName>
    </recommendedName>
</protein>
<sequence>MLLITGNPPAAYINEKKIKLISHSEILESEVECDLSDLKGLKASELPDLLIASLNISQDLLIPKANRYCIYRAGEGYSFSISFGEEEGVWGEKLSTKAMHREISELLTINDCGDKISSEYADGDIFIYADIASNNEDLFNLISEKLQLAKDLVVQAESRLLGFYWKQEFDVVESVFTKELIIPLMQKMGFQHVRYNHGTTEFGRDVLFSELDRFGNSRRCAAQVKVGDISGGANSLIDTIIAQIDDAFSMPVQGPGQAKNYHISELFIIISGKISENAVRKINEKIDKKLSGSVFFIDRDDIEWLAKKYWSL</sequence>
<keyword evidence="2" id="KW-1185">Reference proteome</keyword>
<dbReference type="RefSeq" id="WP_139231056.1">
    <property type="nucleotide sequence ID" value="NZ_FOXM01000010.1"/>
</dbReference>
<organism evidence="1 2">
    <name type="scientific">Geopseudomonas sagittaria</name>
    <dbReference type="NCBI Taxonomy" id="1135990"/>
    <lineage>
        <taxon>Bacteria</taxon>
        <taxon>Pseudomonadati</taxon>
        <taxon>Pseudomonadota</taxon>
        <taxon>Gammaproteobacteria</taxon>
        <taxon>Pseudomonadales</taxon>
        <taxon>Pseudomonadaceae</taxon>
        <taxon>Geopseudomonas</taxon>
    </lineage>
</organism>
<dbReference type="EMBL" id="FOXM01000010">
    <property type="protein sequence ID" value="SFQ02774.1"/>
    <property type="molecule type" value="Genomic_DNA"/>
</dbReference>
<dbReference type="Proteomes" id="UP000243084">
    <property type="component" value="Unassembled WGS sequence"/>
</dbReference>
<evidence type="ECO:0008006" key="3">
    <source>
        <dbReference type="Google" id="ProtNLM"/>
    </source>
</evidence>
<proteinExistence type="predicted"/>